<dbReference type="STRING" id="478801.Ksed_24980"/>
<accession>C7NG53</accession>
<name>C7NG53_KYTSD</name>
<evidence type="ECO:0000259" key="2">
    <source>
        <dbReference type="PROSITE" id="PS51740"/>
    </source>
</evidence>
<gene>
    <name evidence="3" type="ordered locus">Ksed_24980</name>
</gene>
<dbReference type="KEGG" id="kse:Ksed_24980"/>
<keyword evidence="1" id="KW-0238">DNA-binding</keyword>
<evidence type="ECO:0000256" key="1">
    <source>
        <dbReference type="PROSITE-ProRule" id="PRU01076"/>
    </source>
</evidence>
<dbReference type="InterPro" id="IPR007159">
    <property type="entry name" value="SpoVT-AbrB_dom"/>
</dbReference>
<dbReference type="SUPFAM" id="SSF89447">
    <property type="entry name" value="AbrB/MazE/MraZ-like"/>
    <property type="match status" value="1"/>
</dbReference>
<dbReference type="PROSITE" id="PS51740">
    <property type="entry name" value="SPOVT_ABRB"/>
    <property type="match status" value="1"/>
</dbReference>
<dbReference type="HOGENOM" id="CLU_158484_2_1_11"/>
<dbReference type="Gene3D" id="2.10.260.10">
    <property type="match status" value="1"/>
</dbReference>
<dbReference type="Pfam" id="PF04014">
    <property type="entry name" value="MazE_antitoxin"/>
    <property type="match status" value="1"/>
</dbReference>
<dbReference type="NCBIfam" id="TIGR01439">
    <property type="entry name" value="lp_hng_hel_AbrB"/>
    <property type="match status" value="1"/>
</dbReference>
<protein>
    <submittedName>
        <fullName evidence="3">Looped-hinge helix DNA binding domain, AbrB family</fullName>
    </submittedName>
</protein>
<reference evidence="3 4" key="1">
    <citation type="journal article" date="2009" name="Stand. Genomic Sci.">
        <title>Complete genome sequence of Kytococcus sedentarius type strain (541).</title>
        <authorList>
            <person name="Sims D."/>
            <person name="Brettin T."/>
            <person name="Detter J.C."/>
            <person name="Han C."/>
            <person name="Lapidus A."/>
            <person name="Copeland A."/>
            <person name="Glavina Del Rio T."/>
            <person name="Nolan M."/>
            <person name="Chen F."/>
            <person name="Lucas S."/>
            <person name="Tice H."/>
            <person name="Cheng J.F."/>
            <person name="Bruce D."/>
            <person name="Goodwin L."/>
            <person name="Pitluck S."/>
            <person name="Ovchinnikova G."/>
            <person name="Pati A."/>
            <person name="Ivanova N."/>
            <person name="Mavrommatis K."/>
            <person name="Chen A."/>
            <person name="Palaniappan K."/>
            <person name="D'haeseleer P."/>
            <person name="Chain P."/>
            <person name="Bristow J."/>
            <person name="Eisen J.A."/>
            <person name="Markowitz V."/>
            <person name="Hugenholtz P."/>
            <person name="Schneider S."/>
            <person name="Goker M."/>
            <person name="Pukall R."/>
            <person name="Kyrpides N.C."/>
            <person name="Klenk H.P."/>
        </authorList>
    </citation>
    <scope>NUCLEOTIDE SEQUENCE [LARGE SCALE GENOMIC DNA]</scope>
    <source>
        <strain evidence="4">ATCC 14392 / DSM 20547 / JCM 11482 / CCUG 33030 / NBRC 15357 / NCTC 11040 / CCM 314 / 541</strain>
    </source>
</reference>
<dbReference type="GO" id="GO:0003677">
    <property type="term" value="F:DNA binding"/>
    <property type="evidence" value="ECO:0007669"/>
    <property type="project" value="UniProtKB-UniRule"/>
</dbReference>
<dbReference type="SMART" id="SM00966">
    <property type="entry name" value="SpoVT_AbrB"/>
    <property type="match status" value="1"/>
</dbReference>
<evidence type="ECO:0000313" key="4">
    <source>
        <dbReference type="Proteomes" id="UP000006666"/>
    </source>
</evidence>
<proteinExistence type="predicted"/>
<feature type="domain" description="SpoVT-AbrB" evidence="2">
    <location>
        <begin position="1"/>
        <end position="47"/>
    </location>
</feature>
<dbReference type="Proteomes" id="UP000006666">
    <property type="component" value="Chromosome"/>
</dbReference>
<dbReference type="eggNOG" id="COG2002">
    <property type="taxonomic scope" value="Bacteria"/>
</dbReference>
<dbReference type="AlphaFoldDB" id="C7NG53"/>
<sequence length="85" mass="8660">MVMATMSSKGQVTMPKEVREALHLATGSRVVFEPAGEGEYVVRAVRGSGSLADLAGCLPRRGAPVTLEQMERAVADGAAASGASG</sequence>
<keyword evidence="4" id="KW-1185">Reference proteome</keyword>
<dbReference type="InterPro" id="IPR037914">
    <property type="entry name" value="SpoVT-AbrB_sf"/>
</dbReference>
<evidence type="ECO:0000313" key="3">
    <source>
        <dbReference type="EMBL" id="ACV07462.1"/>
    </source>
</evidence>
<dbReference type="EMBL" id="CP001686">
    <property type="protein sequence ID" value="ACV07462.1"/>
    <property type="molecule type" value="Genomic_DNA"/>
</dbReference>
<organism evidence="3 4">
    <name type="scientific">Kytococcus sedentarius (strain ATCC 14392 / DSM 20547 / JCM 11482 / CCUG 33030 / NBRC 15357 / NCTC 11040 / CCM 314 / 541)</name>
    <name type="common">Micrococcus sedentarius</name>
    <dbReference type="NCBI Taxonomy" id="478801"/>
    <lineage>
        <taxon>Bacteria</taxon>
        <taxon>Bacillati</taxon>
        <taxon>Actinomycetota</taxon>
        <taxon>Actinomycetes</taxon>
        <taxon>Micrococcales</taxon>
        <taxon>Kytococcaceae</taxon>
        <taxon>Kytococcus</taxon>
    </lineage>
</organism>